<keyword evidence="2 6" id="KW-0812">Transmembrane</keyword>
<comment type="subcellular location">
    <subcellularLocation>
        <location evidence="1">Membrane</location>
        <topology evidence="1">Multi-pass membrane protein</topology>
    </subcellularLocation>
</comment>
<evidence type="ECO:0000256" key="1">
    <source>
        <dbReference type="ARBA" id="ARBA00004141"/>
    </source>
</evidence>
<dbReference type="InterPro" id="IPR008901">
    <property type="entry name" value="ACER"/>
</dbReference>
<organism evidence="7 8">
    <name type="scientific">Pseudodonghicola flavimaris</name>
    <dbReference type="NCBI Taxonomy" id="3050036"/>
    <lineage>
        <taxon>Bacteria</taxon>
        <taxon>Pseudomonadati</taxon>
        <taxon>Pseudomonadota</taxon>
        <taxon>Alphaproteobacteria</taxon>
        <taxon>Rhodobacterales</taxon>
        <taxon>Paracoccaceae</taxon>
        <taxon>Pseudodonghicola</taxon>
    </lineage>
</organism>
<name>A0ABT7F0N1_9RHOB</name>
<feature type="transmembrane region" description="Helical" evidence="6">
    <location>
        <begin position="191"/>
        <end position="207"/>
    </location>
</feature>
<gene>
    <name evidence="7" type="ORF">QO033_10710</name>
</gene>
<proteinExistence type="predicted"/>
<evidence type="ECO:0000256" key="5">
    <source>
        <dbReference type="ARBA" id="ARBA00023136"/>
    </source>
</evidence>
<keyword evidence="8" id="KW-1185">Reference proteome</keyword>
<evidence type="ECO:0000256" key="3">
    <source>
        <dbReference type="ARBA" id="ARBA00022801"/>
    </source>
</evidence>
<accession>A0ABT7F0N1</accession>
<dbReference type="RefSeq" id="WP_284480955.1">
    <property type="nucleotide sequence ID" value="NZ_JASNJD010000006.1"/>
</dbReference>
<comment type="caution">
    <text evidence="7">The sequence shown here is derived from an EMBL/GenBank/DDBJ whole genome shotgun (WGS) entry which is preliminary data.</text>
</comment>
<dbReference type="EMBL" id="JASNJD010000006">
    <property type="protein sequence ID" value="MDK3018147.1"/>
    <property type="molecule type" value="Genomic_DNA"/>
</dbReference>
<evidence type="ECO:0000313" key="8">
    <source>
        <dbReference type="Proteomes" id="UP001243757"/>
    </source>
</evidence>
<evidence type="ECO:0000256" key="2">
    <source>
        <dbReference type="ARBA" id="ARBA00022692"/>
    </source>
</evidence>
<feature type="transmembrane region" description="Helical" evidence="6">
    <location>
        <begin position="155"/>
        <end position="176"/>
    </location>
</feature>
<feature type="transmembrane region" description="Helical" evidence="6">
    <location>
        <begin position="23"/>
        <end position="42"/>
    </location>
</feature>
<dbReference type="Proteomes" id="UP001243757">
    <property type="component" value="Unassembled WGS sequence"/>
</dbReference>
<sequence>MRLTDPVDSYCERLDPGYWAEPVNALTNLAFLLAAAVMAARLRRQPVPLGRAQAGMLAVVGLGSYLFHTHAQVWAGIADMLPILGFILLYLYAVNRHVWGIGRWGALALTALFLPYAALLAPVFGRLGMGSSAGYAPVPLLILLYALAIRHRAPAIARGWALGAGVLIVSLGFRMLDQPLCGLWPLGTHPMWHLLNAAMLGWMIEVYRRALIPGAARQG</sequence>
<evidence type="ECO:0000313" key="7">
    <source>
        <dbReference type="EMBL" id="MDK3018147.1"/>
    </source>
</evidence>
<dbReference type="Pfam" id="PF05875">
    <property type="entry name" value="Ceramidase"/>
    <property type="match status" value="1"/>
</dbReference>
<evidence type="ECO:0000256" key="6">
    <source>
        <dbReference type="SAM" id="Phobius"/>
    </source>
</evidence>
<keyword evidence="4 6" id="KW-1133">Transmembrane helix</keyword>
<feature type="transmembrane region" description="Helical" evidence="6">
    <location>
        <begin position="130"/>
        <end position="148"/>
    </location>
</feature>
<keyword evidence="3" id="KW-0378">Hydrolase</keyword>
<reference evidence="7 8" key="1">
    <citation type="submission" date="2023-05" db="EMBL/GenBank/DDBJ databases">
        <title>Pseudodonghicola sp. nov.</title>
        <authorList>
            <person name="Huang J."/>
        </authorList>
    </citation>
    <scope>NUCLEOTIDE SEQUENCE [LARGE SCALE GENOMIC DNA]</scope>
    <source>
        <strain evidence="7 8">IC7</strain>
    </source>
</reference>
<evidence type="ECO:0000256" key="4">
    <source>
        <dbReference type="ARBA" id="ARBA00022989"/>
    </source>
</evidence>
<feature type="transmembrane region" description="Helical" evidence="6">
    <location>
        <begin position="73"/>
        <end position="92"/>
    </location>
</feature>
<feature type="transmembrane region" description="Helical" evidence="6">
    <location>
        <begin position="49"/>
        <end position="67"/>
    </location>
</feature>
<feature type="transmembrane region" description="Helical" evidence="6">
    <location>
        <begin position="104"/>
        <end position="124"/>
    </location>
</feature>
<protein>
    <submittedName>
        <fullName evidence="7">Ceramidase domain-containing protein</fullName>
    </submittedName>
</protein>
<keyword evidence="5 6" id="KW-0472">Membrane</keyword>